<evidence type="ECO:0000256" key="1">
    <source>
        <dbReference type="ARBA" id="ARBA00022729"/>
    </source>
</evidence>
<dbReference type="InterPro" id="IPR051418">
    <property type="entry name" value="Spondin/Thrombospondin_T1"/>
</dbReference>
<dbReference type="SUPFAM" id="SSF50370">
    <property type="entry name" value="Ricin B-like lectins"/>
    <property type="match status" value="1"/>
</dbReference>
<dbReference type="Gene3D" id="2.80.10.50">
    <property type="match status" value="2"/>
</dbReference>
<evidence type="ECO:0000256" key="4">
    <source>
        <dbReference type="SAM" id="MobiDB-lite"/>
    </source>
</evidence>
<name>A0A7S4UBY4_9DINO</name>
<dbReference type="SUPFAM" id="SSF82895">
    <property type="entry name" value="TSP-1 type 1 repeat"/>
    <property type="match status" value="1"/>
</dbReference>
<dbReference type="InterPro" id="IPR000772">
    <property type="entry name" value="Ricin_B_lectin"/>
</dbReference>
<sequence length="343" mass="36824">MSRTFRGHYDELLSLDESETEDGAVDSEAESLDPGLRRRRPNGAAVAALSAAAFLVTATAAWVWRARGSRHLAAGAAVTLVGVASTNIRWLAHPDKCLDVAGQHSGAALQIWNCDPSYPFQQGFIVPPDGTTGRIKWAQNTSMCLDSPGGHGLQFWDCDDAPAENLLWTVSPDGKGRIHWAAHPDQCVDVPDEKTDNGWKLQVWNCQETSRDGKDSNLRFVTHAVDCRWGEWAEWGSCSSSCGGGHHQRVRSVAVHSMNGGKECGLPSEESRPCNGGPCEAATTTTDVVATTSTAAPVGPATAGISQLLPVKNVRPVRNRNGTPRLRSHLWALPLLLAAVRPA</sequence>
<dbReference type="SMART" id="SM00458">
    <property type="entry name" value="RICIN"/>
    <property type="match status" value="1"/>
</dbReference>
<dbReference type="CDD" id="cd00161">
    <property type="entry name" value="beta-trefoil_Ricin-like"/>
    <property type="match status" value="1"/>
</dbReference>
<feature type="transmembrane region" description="Helical" evidence="5">
    <location>
        <begin position="44"/>
        <end position="64"/>
    </location>
</feature>
<dbReference type="InterPro" id="IPR036383">
    <property type="entry name" value="TSP1_rpt_sf"/>
</dbReference>
<dbReference type="Pfam" id="PF00652">
    <property type="entry name" value="Ricin_B_lectin"/>
    <property type="match status" value="1"/>
</dbReference>
<keyword evidence="2" id="KW-1015">Disulfide bond</keyword>
<dbReference type="InterPro" id="IPR000884">
    <property type="entry name" value="TSP1_rpt"/>
</dbReference>
<keyword evidence="3" id="KW-0325">Glycoprotein</keyword>
<dbReference type="InterPro" id="IPR044004">
    <property type="entry name" value="TSP1_spondin_dom"/>
</dbReference>
<evidence type="ECO:0000256" key="5">
    <source>
        <dbReference type="SAM" id="Phobius"/>
    </source>
</evidence>
<evidence type="ECO:0000259" key="6">
    <source>
        <dbReference type="SMART" id="SM00458"/>
    </source>
</evidence>
<feature type="region of interest" description="Disordered" evidence="4">
    <location>
        <begin position="18"/>
        <end position="37"/>
    </location>
</feature>
<dbReference type="Gene3D" id="2.20.100.10">
    <property type="entry name" value="Thrombospondin type-1 (TSP1) repeat"/>
    <property type="match status" value="1"/>
</dbReference>
<feature type="domain" description="Ricin B lectin" evidence="6">
    <location>
        <begin position="84"/>
        <end position="221"/>
    </location>
</feature>
<proteinExistence type="predicted"/>
<protein>
    <recommendedName>
        <fullName evidence="6">Ricin B lectin domain-containing protein</fullName>
    </recommendedName>
</protein>
<dbReference type="PANTHER" id="PTHR11311:SF15">
    <property type="entry name" value="SPONDIN-2"/>
    <property type="match status" value="1"/>
</dbReference>
<reference evidence="7" key="1">
    <citation type="submission" date="2021-01" db="EMBL/GenBank/DDBJ databases">
        <authorList>
            <person name="Corre E."/>
            <person name="Pelletier E."/>
            <person name="Niang G."/>
            <person name="Scheremetjew M."/>
            <person name="Finn R."/>
            <person name="Kale V."/>
            <person name="Holt S."/>
            <person name="Cochrane G."/>
            <person name="Meng A."/>
            <person name="Brown T."/>
            <person name="Cohen L."/>
        </authorList>
    </citation>
    <scope>NUCLEOTIDE SEQUENCE</scope>
    <source>
        <strain evidence="7">CCMP3105</strain>
    </source>
</reference>
<organism evidence="7">
    <name type="scientific">Alexandrium monilatum</name>
    <dbReference type="NCBI Taxonomy" id="311494"/>
    <lineage>
        <taxon>Eukaryota</taxon>
        <taxon>Sar</taxon>
        <taxon>Alveolata</taxon>
        <taxon>Dinophyceae</taxon>
        <taxon>Gonyaulacales</taxon>
        <taxon>Pyrocystaceae</taxon>
        <taxon>Alexandrium</taxon>
    </lineage>
</organism>
<keyword evidence="5" id="KW-0472">Membrane</keyword>
<keyword evidence="1" id="KW-0732">Signal</keyword>
<evidence type="ECO:0000256" key="2">
    <source>
        <dbReference type="ARBA" id="ARBA00023157"/>
    </source>
</evidence>
<dbReference type="PROSITE" id="PS50231">
    <property type="entry name" value="RICIN_B_LECTIN"/>
    <property type="match status" value="1"/>
</dbReference>
<dbReference type="PANTHER" id="PTHR11311">
    <property type="entry name" value="SPONDIN"/>
    <property type="match status" value="1"/>
</dbReference>
<keyword evidence="5" id="KW-0812">Transmembrane</keyword>
<feature type="compositionally biased region" description="Acidic residues" evidence="4">
    <location>
        <begin position="18"/>
        <end position="31"/>
    </location>
</feature>
<dbReference type="Pfam" id="PF19028">
    <property type="entry name" value="TSP1_spondin"/>
    <property type="match status" value="1"/>
</dbReference>
<dbReference type="EMBL" id="HBNR01013204">
    <property type="protein sequence ID" value="CAE4568909.1"/>
    <property type="molecule type" value="Transcribed_RNA"/>
</dbReference>
<dbReference type="SMART" id="SM00209">
    <property type="entry name" value="TSP1"/>
    <property type="match status" value="1"/>
</dbReference>
<accession>A0A7S4UBY4</accession>
<gene>
    <name evidence="7" type="ORF">AMON00008_LOCUS8528</name>
</gene>
<dbReference type="InterPro" id="IPR035992">
    <property type="entry name" value="Ricin_B-like_lectins"/>
</dbReference>
<keyword evidence="5" id="KW-1133">Transmembrane helix</keyword>
<dbReference type="AlphaFoldDB" id="A0A7S4UBY4"/>
<evidence type="ECO:0000313" key="7">
    <source>
        <dbReference type="EMBL" id="CAE4568909.1"/>
    </source>
</evidence>
<evidence type="ECO:0000256" key="3">
    <source>
        <dbReference type="ARBA" id="ARBA00023180"/>
    </source>
</evidence>
<dbReference type="PROSITE" id="PS50092">
    <property type="entry name" value="TSP1"/>
    <property type="match status" value="1"/>
</dbReference>